<evidence type="ECO:0000256" key="1">
    <source>
        <dbReference type="ARBA" id="ARBA00002324"/>
    </source>
</evidence>
<comment type="similarity">
    <text evidence="3 11">Belongs to the NadD family.</text>
</comment>
<comment type="pathway">
    <text evidence="2 11">Cofactor biosynthesis; NAD(+) biosynthesis; deamido-NAD(+) from nicotinate D-ribonucleotide: step 1/1.</text>
</comment>
<evidence type="ECO:0000256" key="3">
    <source>
        <dbReference type="ARBA" id="ARBA00009014"/>
    </source>
</evidence>
<sequence>MTEGTGALDPLGGEGPLLLMGGTFDPVHYGHLRPAEEVRQRVGAERVVLVPSGEPPHRAAPKTPAAHRLAMTRAAVAGFPTLGVLDWEVQAAGPSYTVRTLEWLRERLGRRPILIIIGSDAFTQLNHWHQWERMLDLTHIAAVRRPGTSLEALEPELARALEGRWTESPAVFHEQPAGAVMAFDVTRLDISATAIREMVGAGASPRFLLPHQVEEYLSAHGLYRQEP</sequence>
<gene>
    <name evidence="11" type="primary">nadD</name>
    <name evidence="13" type="ORF">SAMN05661077_0952</name>
</gene>
<evidence type="ECO:0000256" key="10">
    <source>
        <dbReference type="ARBA" id="ARBA00048721"/>
    </source>
</evidence>
<evidence type="ECO:0000256" key="5">
    <source>
        <dbReference type="ARBA" id="ARBA00022679"/>
    </source>
</evidence>
<dbReference type="GO" id="GO:0004515">
    <property type="term" value="F:nicotinate-nucleotide adenylyltransferase activity"/>
    <property type="evidence" value="ECO:0007669"/>
    <property type="project" value="UniProtKB-UniRule"/>
</dbReference>
<dbReference type="Pfam" id="PF01467">
    <property type="entry name" value="CTP_transf_like"/>
    <property type="match status" value="1"/>
</dbReference>
<evidence type="ECO:0000256" key="6">
    <source>
        <dbReference type="ARBA" id="ARBA00022695"/>
    </source>
</evidence>
<dbReference type="RefSeq" id="WP_231627391.1">
    <property type="nucleotide sequence ID" value="NZ_FMUN01000002.1"/>
</dbReference>
<dbReference type="UniPathway" id="UPA00253">
    <property type="reaction ID" value="UER00332"/>
</dbReference>
<keyword evidence="6 11" id="KW-0548">Nucleotidyltransferase</keyword>
<dbReference type="Proteomes" id="UP000183104">
    <property type="component" value="Unassembled WGS sequence"/>
</dbReference>
<dbReference type="GO" id="GO:0009435">
    <property type="term" value="P:NAD+ biosynthetic process"/>
    <property type="evidence" value="ECO:0007669"/>
    <property type="project" value="UniProtKB-UniRule"/>
</dbReference>
<accession>A0A1G5C8Y9</accession>
<keyword evidence="4 11" id="KW-0662">Pyridine nucleotide biosynthesis</keyword>
<keyword evidence="5 11" id="KW-0808">Transferase</keyword>
<name>A0A1G5C8Y9_9GAMM</name>
<evidence type="ECO:0000256" key="7">
    <source>
        <dbReference type="ARBA" id="ARBA00022741"/>
    </source>
</evidence>
<evidence type="ECO:0000313" key="14">
    <source>
        <dbReference type="Proteomes" id="UP000183104"/>
    </source>
</evidence>
<keyword evidence="7 11" id="KW-0547">Nucleotide-binding</keyword>
<dbReference type="InterPro" id="IPR005248">
    <property type="entry name" value="NadD/NMNAT"/>
</dbReference>
<dbReference type="PANTHER" id="PTHR39321:SF3">
    <property type="entry name" value="PHOSPHOPANTETHEINE ADENYLYLTRANSFERASE"/>
    <property type="match status" value="1"/>
</dbReference>
<comment type="function">
    <text evidence="1 11">Catalyzes the reversible adenylation of nicotinate mononucleotide (NaMN) to nicotinic acid adenine dinucleotide (NaAD).</text>
</comment>
<dbReference type="SUPFAM" id="SSF52374">
    <property type="entry name" value="Nucleotidylyl transferase"/>
    <property type="match status" value="1"/>
</dbReference>
<keyword evidence="8 11" id="KW-0067">ATP-binding</keyword>
<dbReference type="Gene3D" id="3.40.50.620">
    <property type="entry name" value="HUPs"/>
    <property type="match status" value="1"/>
</dbReference>
<evidence type="ECO:0000259" key="12">
    <source>
        <dbReference type="Pfam" id="PF01467"/>
    </source>
</evidence>
<dbReference type="AlphaFoldDB" id="A0A1G5C8Y9"/>
<evidence type="ECO:0000256" key="2">
    <source>
        <dbReference type="ARBA" id="ARBA00005019"/>
    </source>
</evidence>
<dbReference type="NCBIfam" id="NF000840">
    <property type="entry name" value="PRK00071.1-3"/>
    <property type="match status" value="1"/>
</dbReference>
<dbReference type="EMBL" id="FMUN01000002">
    <property type="protein sequence ID" value="SCX98862.1"/>
    <property type="molecule type" value="Genomic_DNA"/>
</dbReference>
<dbReference type="NCBIfam" id="TIGR00125">
    <property type="entry name" value="cyt_tran_rel"/>
    <property type="match status" value="1"/>
</dbReference>
<dbReference type="EC" id="2.7.7.18" evidence="11"/>
<evidence type="ECO:0000313" key="13">
    <source>
        <dbReference type="EMBL" id="SCX98862.1"/>
    </source>
</evidence>
<protein>
    <recommendedName>
        <fullName evidence="11">Probable nicotinate-nucleotide adenylyltransferase</fullName>
        <ecNumber evidence="11">2.7.7.18</ecNumber>
    </recommendedName>
    <alternativeName>
        <fullName evidence="11">Deamido-NAD(+) diphosphorylase</fullName>
    </alternativeName>
    <alternativeName>
        <fullName evidence="11">Deamido-NAD(+) pyrophosphorylase</fullName>
    </alternativeName>
    <alternativeName>
        <fullName evidence="11">Nicotinate mononucleotide adenylyltransferase</fullName>
        <shortName evidence="11">NaMN adenylyltransferase</shortName>
    </alternativeName>
</protein>
<feature type="domain" description="Cytidyltransferase-like" evidence="12">
    <location>
        <begin position="19"/>
        <end position="197"/>
    </location>
</feature>
<dbReference type="PANTHER" id="PTHR39321">
    <property type="entry name" value="NICOTINATE-NUCLEOTIDE ADENYLYLTRANSFERASE-RELATED"/>
    <property type="match status" value="1"/>
</dbReference>
<dbReference type="NCBIfam" id="NF000839">
    <property type="entry name" value="PRK00071.1-1"/>
    <property type="match status" value="1"/>
</dbReference>
<comment type="catalytic activity">
    <reaction evidence="10 11">
        <text>nicotinate beta-D-ribonucleotide + ATP + H(+) = deamido-NAD(+) + diphosphate</text>
        <dbReference type="Rhea" id="RHEA:22860"/>
        <dbReference type="ChEBI" id="CHEBI:15378"/>
        <dbReference type="ChEBI" id="CHEBI:30616"/>
        <dbReference type="ChEBI" id="CHEBI:33019"/>
        <dbReference type="ChEBI" id="CHEBI:57502"/>
        <dbReference type="ChEBI" id="CHEBI:58437"/>
        <dbReference type="EC" id="2.7.7.18"/>
    </reaction>
</comment>
<evidence type="ECO:0000256" key="11">
    <source>
        <dbReference type="HAMAP-Rule" id="MF_00244"/>
    </source>
</evidence>
<dbReference type="STRING" id="381306.AN478_10425"/>
<keyword evidence="14" id="KW-1185">Reference proteome</keyword>
<dbReference type="HAMAP" id="MF_00244">
    <property type="entry name" value="NaMN_adenylyltr"/>
    <property type="match status" value="1"/>
</dbReference>
<keyword evidence="9 11" id="KW-0520">NAD</keyword>
<evidence type="ECO:0000256" key="8">
    <source>
        <dbReference type="ARBA" id="ARBA00022840"/>
    </source>
</evidence>
<dbReference type="CDD" id="cd02165">
    <property type="entry name" value="NMNAT"/>
    <property type="match status" value="1"/>
</dbReference>
<organism evidence="13 14">
    <name type="scientific">Thiohalorhabdus denitrificans</name>
    <dbReference type="NCBI Taxonomy" id="381306"/>
    <lineage>
        <taxon>Bacteria</taxon>
        <taxon>Pseudomonadati</taxon>
        <taxon>Pseudomonadota</taxon>
        <taxon>Gammaproteobacteria</taxon>
        <taxon>Thiohalorhabdales</taxon>
        <taxon>Thiohalorhabdaceae</taxon>
        <taxon>Thiohalorhabdus</taxon>
    </lineage>
</organism>
<dbReference type="InterPro" id="IPR014729">
    <property type="entry name" value="Rossmann-like_a/b/a_fold"/>
</dbReference>
<dbReference type="GO" id="GO:0005524">
    <property type="term" value="F:ATP binding"/>
    <property type="evidence" value="ECO:0007669"/>
    <property type="project" value="UniProtKB-KW"/>
</dbReference>
<dbReference type="InterPro" id="IPR004821">
    <property type="entry name" value="Cyt_trans-like"/>
</dbReference>
<evidence type="ECO:0000256" key="4">
    <source>
        <dbReference type="ARBA" id="ARBA00022642"/>
    </source>
</evidence>
<evidence type="ECO:0000256" key="9">
    <source>
        <dbReference type="ARBA" id="ARBA00023027"/>
    </source>
</evidence>
<proteinExistence type="inferred from homology"/>
<dbReference type="NCBIfam" id="TIGR00482">
    <property type="entry name" value="nicotinate (nicotinamide) nucleotide adenylyltransferase"/>
    <property type="match status" value="1"/>
</dbReference>
<reference evidence="14" key="1">
    <citation type="submission" date="2016-10" db="EMBL/GenBank/DDBJ databases">
        <authorList>
            <person name="Varghese N."/>
        </authorList>
    </citation>
    <scope>NUCLEOTIDE SEQUENCE [LARGE SCALE GENOMIC DNA]</scope>
    <source>
        <strain evidence="14">HL 19</strain>
    </source>
</reference>